<dbReference type="Proteomes" id="UP000743370">
    <property type="component" value="Unassembled WGS sequence"/>
</dbReference>
<dbReference type="EMBL" id="JABFOF010000002">
    <property type="protein sequence ID" value="KAG2404793.1"/>
    <property type="molecule type" value="Genomic_DNA"/>
</dbReference>
<accession>A0A8T0L315</accession>
<evidence type="ECO:0000313" key="2">
    <source>
        <dbReference type="Proteomes" id="UP000743370"/>
    </source>
</evidence>
<protein>
    <submittedName>
        <fullName evidence="1">Uncharacterized protein</fullName>
    </submittedName>
</protein>
<sequence length="161" mass="18033">MFISSGPVKITTISVELYTALSSPFPTSKAQFQEPPGITLFGPLLQFLQDTDSCFLINLYPLNPEIPLGIAVFQEYPFNFCNDFITGVRYETLSESERLREGFDMRNWEEGENGRRGELSVGGEYVLTAFKLLHELLDDGRDDQAICLNSTSLIPLSSLPI</sequence>
<reference evidence="1 2" key="1">
    <citation type="submission" date="2020-05" db="EMBL/GenBank/DDBJ databases">
        <title>Vigna angularis (adzuki bean) Var. LongXiaoDou No. 4 denovo assembly.</title>
        <authorList>
            <person name="Xiang H."/>
        </authorList>
    </citation>
    <scope>NUCLEOTIDE SEQUENCE [LARGE SCALE GENOMIC DNA]</scope>
    <source>
        <tissue evidence="1">Leaf</tissue>
    </source>
</reference>
<dbReference type="AlphaFoldDB" id="A0A8T0L315"/>
<comment type="caution">
    <text evidence="1">The sequence shown here is derived from an EMBL/GenBank/DDBJ whole genome shotgun (WGS) entry which is preliminary data.</text>
</comment>
<dbReference type="Gene3D" id="3.20.20.80">
    <property type="entry name" value="Glycosidases"/>
    <property type="match status" value="1"/>
</dbReference>
<proteinExistence type="predicted"/>
<evidence type="ECO:0000313" key="1">
    <source>
        <dbReference type="EMBL" id="KAG2404793.1"/>
    </source>
</evidence>
<gene>
    <name evidence="1" type="ORF">HKW66_Vig0244400</name>
</gene>
<organism evidence="1 2">
    <name type="scientific">Phaseolus angularis</name>
    <name type="common">Azuki bean</name>
    <name type="synonym">Vigna angularis</name>
    <dbReference type="NCBI Taxonomy" id="3914"/>
    <lineage>
        <taxon>Eukaryota</taxon>
        <taxon>Viridiplantae</taxon>
        <taxon>Streptophyta</taxon>
        <taxon>Embryophyta</taxon>
        <taxon>Tracheophyta</taxon>
        <taxon>Spermatophyta</taxon>
        <taxon>Magnoliopsida</taxon>
        <taxon>eudicotyledons</taxon>
        <taxon>Gunneridae</taxon>
        <taxon>Pentapetalae</taxon>
        <taxon>rosids</taxon>
        <taxon>fabids</taxon>
        <taxon>Fabales</taxon>
        <taxon>Fabaceae</taxon>
        <taxon>Papilionoideae</taxon>
        <taxon>50 kb inversion clade</taxon>
        <taxon>NPAAA clade</taxon>
        <taxon>indigoferoid/millettioid clade</taxon>
        <taxon>Phaseoleae</taxon>
        <taxon>Vigna</taxon>
    </lineage>
</organism>
<name>A0A8T0L315_PHAAN</name>